<evidence type="ECO:0000256" key="11">
    <source>
        <dbReference type="ARBA" id="ARBA00063471"/>
    </source>
</evidence>
<dbReference type="InterPro" id="IPR000504">
    <property type="entry name" value="RRM_dom"/>
</dbReference>
<dbReference type="EMBL" id="JALJOR010000008">
    <property type="protein sequence ID" value="KAK9813165.1"/>
    <property type="molecule type" value="Genomic_DNA"/>
</dbReference>
<dbReference type="FunFam" id="3.30.70.330:FF:000159">
    <property type="entry name" value="tRNA selenocysteine 1-associated protein 1"/>
    <property type="match status" value="1"/>
</dbReference>
<feature type="domain" description="RRM" evidence="13">
    <location>
        <begin position="130"/>
        <end position="209"/>
    </location>
</feature>
<dbReference type="Proteomes" id="UP001489004">
    <property type="component" value="Unassembled WGS sequence"/>
</dbReference>
<feature type="domain" description="RRM" evidence="13">
    <location>
        <begin position="239"/>
        <end position="311"/>
    </location>
</feature>
<evidence type="ECO:0000256" key="12">
    <source>
        <dbReference type="PROSITE-ProRule" id="PRU00176"/>
    </source>
</evidence>
<evidence type="ECO:0000256" key="7">
    <source>
        <dbReference type="ARBA" id="ARBA00022884"/>
    </source>
</evidence>
<dbReference type="GO" id="GO:0005829">
    <property type="term" value="C:cytosol"/>
    <property type="evidence" value="ECO:0007669"/>
    <property type="project" value="TreeGrafter"/>
</dbReference>
<dbReference type="FunFam" id="3.30.70.330:FF:000144">
    <property type="entry name" value="Polyadenylate-binding protein RBP47B"/>
    <property type="match status" value="1"/>
</dbReference>
<keyword evidence="8" id="KW-0539">Nucleus</keyword>
<dbReference type="Pfam" id="PF00076">
    <property type="entry name" value="RRM_1"/>
    <property type="match status" value="3"/>
</dbReference>
<evidence type="ECO:0000256" key="4">
    <source>
        <dbReference type="ARBA" id="ARBA00022737"/>
    </source>
</evidence>
<evidence type="ECO:0000256" key="8">
    <source>
        <dbReference type="ARBA" id="ARBA00023242"/>
    </source>
</evidence>
<evidence type="ECO:0000256" key="3">
    <source>
        <dbReference type="ARBA" id="ARBA00022723"/>
    </source>
</evidence>
<dbReference type="Gene3D" id="3.30.70.330">
    <property type="match status" value="3"/>
</dbReference>
<evidence type="ECO:0000313" key="15">
    <source>
        <dbReference type="Proteomes" id="UP001489004"/>
    </source>
</evidence>
<dbReference type="AlphaFoldDB" id="A0AAW1PTT6"/>
<dbReference type="GO" id="GO:0005634">
    <property type="term" value="C:nucleus"/>
    <property type="evidence" value="ECO:0007669"/>
    <property type="project" value="UniProtKB-SubCell"/>
</dbReference>
<keyword evidence="6" id="KW-0862">Zinc</keyword>
<evidence type="ECO:0000256" key="1">
    <source>
        <dbReference type="ARBA" id="ARBA00004123"/>
    </source>
</evidence>
<dbReference type="InterPro" id="IPR012677">
    <property type="entry name" value="Nucleotide-bd_a/b_plait_sf"/>
</dbReference>
<evidence type="ECO:0000256" key="9">
    <source>
        <dbReference type="ARBA" id="ARBA00057395"/>
    </source>
</evidence>
<dbReference type="InterPro" id="IPR050825">
    <property type="entry name" value="RBM42_RBP45_47-like"/>
</dbReference>
<dbReference type="InterPro" id="IPR035979">
    <property type="entry name" value="RBD_domain_sf"/>
</dbReference>
<dbReference type="SUPFAM" id="SSF54928">
    <property type="entry name" value="RNA-binding domain, RBD"/>
    <property type="match status" value="3"/>
</dbReference>
<comment type="function">
    <text evidence="9">Heterogeneous nuclear ribonucleoprotein (hnRNP)-protein binding the poly(A) tail of mRNA and probably involved in some steps of pre-mRNA maturation.</text>
</comment>
<keyword evidence="3" id="KW-0479">Metal-binding</keyword>
<accession>A0AAW1PTT6</accession>
<sequence>MSLQLATSAEGITDAASVADLNAKTLWMGDLAYWMDESFIYNLFVGTGQLAQVKIIRNKTTGISEGYGFVEFTNHEAADGVLRTYNGCPIPSTDQVFRLNWAAFGVGKSLAEGQAAGGAPVATGGATIDHSVFVGDLANDVTDYVLQEHFRQFFPSVRSAKVITDPLSGRSKGYGFVRFGSEPERDRALTEMNGHFISQRPIRVSLATAKKTTAMPGSSALAVAQGNAPHPGDYDPTNTTLFIGGLGAGVTEDDLKTIFGRYGEIIYTKIPPGKGCGFVQFVQRHAAEAAMAQMNGQVLGTSTCRISWGRSNVNRPPVAASAAGAAFASPYGGLSSASALAALAAYPGTSYTGGYVDPNPLAAYGYSAAAAPVAPAAAVDPYAAYYASLVQQSSPSPLQAYQQQAGTTAALGGYGAIGQNPNSASLALASAAATATAKPSLYDPLAAIDIDRMNAAFIQKHQAHLLGSHLRA</sequence>
<keyword evidence="7 12" id="KW-0694">RNA-binding</keyword>
<dbReference type="PANTHER" id="PTHR47640">
    <property type="entry name" value="TRNA SELENOCYSTEINE 1-ASSOCIATED PROTEIN 1-RELATED-RELATED"/>
    <property type="match status" value="1"/>
</dbReference>
<dbReference type="PANTHER" id="PTHR47640:SF10">
    <property type="entry name" value="TRNA SELENOCYSTEINE 1-ASSOCIATED PROTEIN 1-RELATED"/>
    <property type="match status" value="1"/>
</dbReference>
<name>A0AAW1PTT6_9CHLO</name>
<evidence type="ECO:0000256" key="10">
    <source>
        <dbReference type="ARBA" id="ARBA00061069"/>
    </source>
</evidence>
<dbReference type="CDD" id="cd12345">
    <property type="entry name" value="RRM2_SECp43_like"/>
    <property type="match status" value="1"/>
</dbReference>
<evidence type="ECO:0000313" key="14">
    <source>
        <dbReference type="EMBL" id="KAK9813165.1"/>
    </source>
</evidence>
<comment type="caution">
    <text evidence="14">The sequence shown here is derived from an EMBL/GenBank/DDBJ whole genome shotgun (WGS) entry which is preliminary data.</text>
</comment>
<gene>
    <name evidence="14" type="ORF">WJX72_010040</name>
</gene>
<evidence type="ECO:0000256" key="5">
    <source>
        <dbReference type="ARBA" id="ARBA00022771"/>
    </source>
</evidence>
<dbReference type="CDD" id="cd12344">
    <property type="entry name" value="RRM1_SECp43_like"/>
    <property type="match status" value="1"/>
</dbReference>
<keyword evidence="5" id="KW-0863">Zinc-finger</keyword>
<keyword evidence="4" id="KW-0677">Repeat</keyword>
<comment type="similarity">
    <text evidence="10">Belongs to the polyadenylate-binding RBP47 family.</text>
</comment>
<feature type="domain" description="RRM" evidence="13">
    <location>
        <begin position="24"/>
        <end position="104"/>
    </location>
</feature>
<dbReference type="GO" id="GO:0008270">
    <property type="term" value="F:zinc ion binding"/>
    <property type="evidence" value="ECO:0007669"/>
    <property type="project" value="UniProtKB-KW"/>
</dbReference>
<dbReference type="SMART" id="SM00360">
    <property type="entry name" value="RRM"/>
    <property type="match status" value="3"/>
</dbReference>
<evidence type="ECO:0000256" key="2">
    <source>
        <dbReference type="ARBA" id="ARBA00004463"/>
    </source>
</evidence>
<keyword evidence="15" id="KW-1185">Reference proteome</keyword>
<dbReference type="PROSITE" id="PS50102">
    <property type="entry name" value="RRM"/>
    <property type="match status" value="3"/>
</dbReference>
<organism evidence="14 15">
    <name type="scientific">[Myrmecia] bisecta</name>
    <dbReference type="NCBI Taxonomy" id="41462"/>
    <lineage>
        <taxon>Eukaryota</taxon>
        <taxon>Viridiplantae</taxon>
        <taxon>Chlorophyta</taxon>
        <taxon>core chlorophytes</taxon>
        <taxon>Trebouxiophyceae</taxon>
        <taxon>Trebouxiales</taxon>
        <taxon>Trebouxiaceae</taxon>
        <taxon>Myrmecia</taxon>
    </lineage>
</organism>
<proteinExistence type="inferred from homology"/>
<comment type="subunit">
    <text evidence="11">Interacts with the poly(A) tail of mRNA in nucleus.</text>
</comment>
<comment type="subcellular location">
    <subcellularLocation>
        <location evidence="2">Cytoplasmic granule</location>
    </subcellularLocation>
    <subcellularLocation>
        <location evidence="1">Nucleus</location>
    </subcellularLocation>
</comment>
<dbReference type="FunFam" id="3.30.70.330:FF:000476">
    <property type="entry name" value="Zinc finger CCCH domain-containing protein 4"/>
    <property type="match status" value="1"/>
</dbReference>
<dbReference type="GO" id="GO:0003729">
    <property type="term" value="F:mRNA binding"/>
    <property type="evidence" value="ECO:0007669"/>
    <property type="project" value="InterPro"/>
</dbReference>
<evidence type="ECO:0000259" key="13">
    <source>
        <dbReference type="PROSITE" id="PS50102"/>
    </source>
</evidence>
<reference evidence="14 15" key="1">
    <citation type="journal article" date="2024" name="Nat. Commun.">
        <title>Phylogenomics reveals the evolutionary origins of lichenization in chlorophyte algae.</title>
        <authorList>
            <person name="Puginier C."/>
            <person name="Libourel C."/>
            <person name="Otte J."/>
            <person name="Skaloud P."/>
            <person name="Haon M."/>
            <person name="Grisel S."/>
            <person name="Petersen M."/>
            <person name="Berrin J.G."/>
            <person name="Delaux P.M."/>
            <person name="Dal Grande F."/>
            <person name="Keller J."/>
        </authorList>
    </citation>
    <scope>NUCLEOTIDE SEQUENCE [LARGE SCALE GENOMIC DNA]</scope>
    <source>
        <strain evidence="14 15">SAG 2043</strain>
    </source>
</reference>
<evidence type="ECO:0000256" key="6">
    <source>
        <dbReference type="ARBA" id="ARBA00022833"/>
    </source>
</evidence>
<protein>
    <recommendedName>
        <fullName evidence="13">RRM domain-containing protein</fullName>
    </recommendedName>
</protein>